<dbReference type="Pfam" id="PF02958">
    <property type="entry name" value="EcKL"/>
    <property type="match status" value="1"/>
</dbReference>
<dbReference type="InterPro" id="IPR004119">
    <property type="entry name" value="EcKL"/>
</dbReference>
<name>A0ABM1MPY6_NICVS</name>
<evidence type="ECO:0000313" key="2">
    <source>
        <dbReference type="Proteomes" id="UP000695000"/>
    </source>
</evidence>
<evidence type="ECO:0000259" key="1">
    <source>
        <dbReference type="SMART" id="SM00587"/>
    </source>
</evidence>
<dbReference type="PANTHER" id="PTHR11012:SF30">
    <property type="entry name" value="PROTEIN KINASE-LIKE DOMAIN-CONTAINING"/>
    <property type="match status" value="1"/>
</dbReference>
<organism evidence="2 3">
    <name type="scientific">Nicrophorus vespilloides</name>
    <name type="common">Boreal carrion beetle</name>
    <dbReference type="NCBI Taxonomy" id="110193"/>
    <lineage>
        <taxon>Eukaryota</taxon>
        <taxon>Metazoa</taxon>
        <taxon>Ecdysozoa</taxon>
        <taxon>Arthropoda</taxon>
        <taxon>Hexapoda</taxon>
        <taxon>Insecta</taxon>
        <taxon>Pterygota</taxon>
        <taxon>Neoptera</taxon>
        <taxon>Endopterygota</taxon>
        <taxon>Coleoptera</taxon>
        <taxon>Polyphaga</taxon>
        <taxon>Staphyliniformia</taxon>
        <taxon>Silphidae</taxon>
        <taxon>Nicrophorinae</taxon>
        <taxon>Nicrophorus</taxon>
    </lineage>
</organism>
<gene>
    <name evidence="3" type="primary">LOC108562731</name>
</gene>
<dbReference type="SUPFAM" id="SSF56112">
    <property type="entry name" value="Protein kinase-like (PK-like)"/>
    <property type="match status" value="1"/>
</dbReference>
<feature type="domain" description="CHK kinase-like" evidence="1">
    <location>
        <begin position="118"/>
        <end position="314"/>
    </location>
</feature>
<keyword evidence="2" id="KW-1185">Reference proteome</keyword>
<accession>A0ABM1MPY6</accession>
<dbReference type="PANTHER" id="PTHR11012">
    <property type="entry name" value="PROTEIN KINASE-LIKE DOMAIN-CONTAINING"/>
    <property type="match status" value="1"/>
</dbReference>
<dbReference type="Proteomes" id="UP000695000">
    <property type="component" value="Unplaced"/>
</dbReference>
<reference evidence="3" key="1">
    <citation type="submission" date="2025-08" db="UniProtKB">
        <authorList>
            <consortium name="RefSeq"/>
        </authorList>
    </citation>
    <scope>IDENTIFICATION</scope>
    <source>
        <tissue evidence="3">Whole Larva</tissue>
    </source>
</reference>
<sequence length="404" mass="45634">MSWQCLPTALWDPLFAIIEEKNVKKDAVRVRKIEQSNVGSAFVVQAGDECSLFIKCLLPSDGDDFQSMEEIYFGNEVVFYGEIMRDFLRVENEVDGLERRLTSVPKCLDVGNGSVPFIVMDNLVSRGYKGLDVKRPLSVECVRLVLQQLGRFHAMSFALKHRRPEAFRRATNKLRETVFASSMFPTYGKLFLHAIHDALKLAKQSLPSDSVYVSKLALFTLNIFDLMSDLALANPYSVITHGDLWSNNILCKYDEETGFPEDAAFVDFQGCRHASPIHDLMFIMLLAIDKSTRDEFREDLLKCYYSALSEKLEDLGCDSQELFPPKAFDAELGKQSRFSLAMALVGLPLYMNNRSMGENTPAGGDETVDDLVEFVQGISARKTTKCKHKMLEIIMDCVDQGYLD</sequence>
<dbReference type="GeneID" id="108562731"/>
<dbReference type="Gene3D" id="3.90.1200.10">
    <property type="match status" value="1"/>
</dbReference>
<dbReference type="InterPro" id="IPR015897">
    <property type="entry name" value="CHK_kinase-like"/>
</dbReference>
<dbReference type="InterPro" id="IPR011009">
    <property type="entry name" value="Kinase-like_dom_sf"/>
</dbReference>
<evidence type="ECO:0000313" key="3">
    <source>
        <dbReference type="RefSeq" id="XP_017776636.1"/>
    </source>
</evidence>
<protein>
    <submittedName>
        <fullName evidence="3">Uncharacterized protein LOC108562731</fullName>
    </submittedName>
</protein>
<dbReference type="SMART" id="SM00587">
    <property type="entry name" value="CHK"/>
    <property type="match status" value="1"/>
</dbReference>
<proteinExistence type="predicted"/>
<dbReference type="RefSeq" id="XP_017776636.1">
    <property type="nucleotide sequence ID" value="XM_017921147.1"/>
</dbReference>